<proteinExistence type="predicted"/>
<comment type="caution">
    <text evidence="1">The sequence shown here is derived from an EMBL/GenBank/DDBJ whole genome shotgun (WGS) entry which is preliminary data.</text>
</comment>
<accession>X1R925</accession>
<sequence length="120" mass="13597">MIMKKLVIVLLVFTTGIGSYGYPDTTRVKVDKNEVVKIVDDNQGTDISEYNDKDDTVKIKIGKKGIKIIENKDGTSIDIIDLDEIEDEKDFSYKRKFKGHWKGFEMGLNNLSTGEFSLSL</sequence>
<feature type="non-terminal residue" evidence="1">
    <location>
        <position position="120"/>
    </location>
</feature>
<dbReference type="AlphaFoldDB" id="X1R925"/>
<name>X1R925_9ZZZZ</name>
<dbReference type="EMBL" id="BARW01007846">
    <property type="protein sequence ID" value="GAI77048.1"/>
    <property type="molecule type" value="Genomic_DNA"/>
</dbReference>
<evidence type="ECO:0000313" key="1">
    <source>
        <dbReference type="EMBL" id="GAI77048.1"/>
    </source>
</evidence>
<organism evidence="1">
    <name type="scientific">marine sediment metagenome</name>
    <dbReference type="NCBI Taxonomy" id="412755"/>
    <lineage>
        <taxon>unclassified sequences</taxon>
        <taxon>metagenomes</taxon>
        <taxon>ecological metagenomes</taxon>
    </lineage>
</organism>
<protein>
    <submittedName>
        <fullName evidence="1">Uncharacterized protein</fullName>
    </submittedName>
</protein>
<gene>
    <name evidence="1" type="ORF">S12H4_16249</name>
</gene>
<reference evidence="1" key="1">
    <citation type="journal article" date="2014" name="Front. Microbiol.">
        <title>High frequency of phylogenetically diverse reductive dehalogenase-homologous genes in deep subseafloor sedimentary metagenomes.</title>
        <authorList>
            <person name="Kawai M."/>
            <person name="Futagami T."/>
            <person name="Toyoda A."/>
            <person name="Takaki Y."/>
            <person name="Nishi S."/>
            <person name="Hori S."/>
            <person name="Arai W."/>
            <person name="Tsubouchi T."/>
            <person name="Morono Y."/>
            <person name="Uchiyama I."/>
            <person name="Ito T."/>
            <person name="Fujiyama A."/>
            <person name="Inagaki F."/>
            <person name="Takami H."/>
        </authorList>
    </citation>
    <scope>NUCLEOTIDE SEQUENCE</scope>
    <source>
        <strain evidence="1">Expedition CK06-06</strain>
    </source>
</reference>